<organism evidence="1 2">
    <name type="scientific">Amanita muscaria (strain Koide BX008)</name>
    <dbReference type="NCBI Taxonomy" id="946122"/>
    <lineage>
        <taxon>Eukaryota</taxon>
        <taxon>Fungi</taxon>
        <taxon>Dikarya</taxon>
        <taxon>Basidiomycota</taxon>
        <taxon>Agaricomycotina</taxon>
        <taxon>Agaricomycetes</taxon>
        <taxon>Agaricomycetidae</taxon>
        <taxon>Agaricales</taxon>
        <taxon>Pluteineae</taxon>
        <taxon>Amanitaceae</taxon>
        <taxon>Amanita</taxon>
    </lineage>
</organism>
<proteinExistence type="predicted"/>
<protein>
    <submittedName>
        <fullName evidence="1">Uncharacterized protein</fullName>
    </submittedName>
</protein>
<dbReference type="Proteomes" id="UP000054549">
    <property type="component" value="Unassembled WGS sequence"/>
</dbReference>
<keyword evidence="2" id="KW-1185">Reference proteome</keyword>
<evidence type="ECO:0000313" key="1">
    <source>
        <dbReference type="EMBL" id="KIL59784.1"/>
    </source>
</evidence>
<dbReference type="HOGENOM" id="CLU_1618569_0_0_1"/>
<reference evidence="1 2" key="1">
    <citation type="submission" date="2014-04" db="EMBL/GenBank/DDBJ databases">
        <title>Evolutionary Origins and Diversification of the Mycorrhizal Mutualists.</title>
        <authorList>
            <consortium name="DOE Joint Genome Institute"/>
            <consortium name="Mycorrhizal Genomics Consortium"/>
            <person name="Kohler A."/>
            <person name="Kuo A."/>
            <person name="Nagy L.G."/>
            <person name="Floudas D."/>
            <person name="Copeland A."/>
            <person name="Barry K.W."/>
            <person name="Cichocki N."/>
            <person name="Veneault-Fourrey C."/>
            <person name="LaButti K."/>
            <person name="Lindquist E.A."/>
            <person name="Lipzen A."/>
            <person name="Lundell T."/>
            <person name="Morin E."/>
            <person name="Murat C."/>
            <person name="Riley R."/>
            <person name="Ohm R."/>
            <person name="Sun H."/>
            <person name="Tunlid A."/>
            <person name="Henrissat B."/>
            <person name="Grigoriev I.V."/>
            <person name="Hibbett D.S."/>
            <person name="Martin F."/>
        </authorList>
    </citation>
    <scope>NUCLEOTIDE SEQUENCE [LARGE SCALE GENOMIC DNA]</scope>
    <source>
        <strain evidence="1 2">Koide BX008</strain>
    </source>
</reference>
<dbReference type="InParanoid" id="A0A0C2T041"/>
<sequence>MIARMDQAVHALERVLLLGEASEERNEMVDIKRRLRPIACFVLMINTDRVTPASIGSLRAALSVLNYLVIASCPARKRACWVLFKITYQVAGAARNLWPVSQVLSTTLSFHFLASDIAAAVGQAHIVKIPGKGTRYHACRSYYKRTHPNGTGGCDANEEYQRQA</sequence>
<dbReference type="EMBL" id="KN818309">
    <property type="protein sequence ID" value="KIL59784.1"/>
    <property type="molecule type" value="Genomic_DNA"/>
</dbReference>
<evidence type="ECO:0000313" key="2">
    <source>
        <dbReference type="Proteomes" id="UP000054549"/>
    </source>
</evidence>
<accession>A0A0C2T041</accession>
<name>A0A0C2T041_AMAMK</name>
<dbReference type="AlphaFoldDB" id="A0A0C2T041"/>
<gene>
    <name evidence="1" type="ORF">M378DRAFT_966966</name>
</gene>